<accession>A0A0D1K189</accession>
<evidence type="ECO:0000256" key="1">
    <source>
        <dbReference type="SAM" id="Phobius"/>
    </source>
</evidence>
<comment type="caution">
    <text evidence="2">The sequence shown here is derived from an EMBL/GenBank/DDBJ whole genome shotgun (WGS) entry which is preliminary data.</text>
</comment>
<protein>
    <submittedName>
        <fullName evidence="2">Uncharacterized protein</fullName>
    </submittedName>
</protein>
<keyword evidence="1" id="KW-0812">Transmembrane</keyword>
<evidence type="ECO:0000313" key="3">
    <source>
        <dbReference type="Proteomes" id="UP000033203"/>
    </source>
</evidence>
<keyword evidence="1" id="KW-1133">Transmembrane helix</keyword>
<gene>
    <name evidence="2" type="ORF">SR41_10665</name>
</gene>
<sequence>MMLILCFLLTVAASTTIALIVSRLFPHFERRTVYLVAFLLPSATMFLVGIAIMIYFLNMPPVLSHGGDGPAFFGLLAFIIMCPLALLVPGAVSTTIVTAILSRACKPHRRPDPIYDGDS</sequence>
<proteinExistence type="predicted"/>
<dbReference type="AlphaFoldDB" id="A0A0D1K189"/>
<name>A0A0D1K189_9SPHN</name>
<feature type="transmembrane region" description="Helical" evidence="1">
    <location>
        <begin position="34"/>
        <end position="57"/>
    </location>
</feature>
<feature type="transmembrane region" description="Helical" evidence="1">
    <location>
        <begin position="69"/>
        <end position="92"/>
    </location>
</feature>
<dbReference type="Proteomes" id="UP000033203">
    <property type="component" value="Unassembled WGS sequence"/>
</dbReference>
<organism evidence="2 3">
    <name type="scientific">Sphingomonas melonis</name>
    <dbReference type="NCBI Taxonomy" id="152682"/>
    <lineage>
        <taxon>Bacteria</taxon>
        <taxon>Pseudomonadati</taxon>
        <taxon>Pseudomonadota</taxon>
        <taxon>Alphaproteobacteria</taxon>
        <taxon>Sphingomonadales</taxon>
        <taxon>Sphingomonadaceae</taxon>
        <taxon>Sphingomonas</taxon>
    </lineage>
</organism>
<reference evidence="2 3" key="1">
    <citation type="submission" date="2015-01" db="EMBL/GenBank/DDBJ databases">
        <title>Genome of Sphingomonas taxi strain 30a.</title>
        <authorList>
            <person name="Eevers N."/>
            <person name="Van Hamme J."/>
            <person name="Bottos E."/>
            <person name="Weyens N."/>
            <person name="Vangronsveld J."/>
        </authorList>
    </citation>
    <scope>NUCLEOTIDE SEQUENCE [LARGE SCALE GENOMIC DNA]</scope>
    <source>
        <strain evidence="2 3">30a</strain>
    </source>
</reference>
<dbReference type="PATRIC" id="fig|1549858.7.peg.2365"/>
<evidence type="ECO:0000313" key="2">
    <source>
        <dbReference type="EMBL" id="KIU27278.1"/>
    </source>
</evidence>
<keyword evidence="1" id="KW-0472">Membrane</keyword>
<dbReference type="EMBL" id="JXTP01000049">
    <property type="protein sequence ID" value="KIU27278.1"/>
    <property type="molecule type" value="Genomic_DNA"/>
</dbReference>